<accession>A0A1H4GET2</accession>
<dbReference type="STRING" id="1122198.SAMN02745729_1161"/>
<feature type="chain" id="PRO_5017326222" description="DUF2059 domain-containing protein" evidence="1">
    <location>
        <begin position="20"/>
        <end position="172"/>
    </location>
</feature>
<dbReference type="Pfam" id="PF09832">
    <property type="entry name" value="DUF2059"/>
    <property type="match status" value="1"/>
</dbReference>
<protein>
    <recommendedName>
        <fullName evidence="2">DUF2059 domain-containing protein</fullName>
    </recommendedName>
</protein>
<feature type="domain" description="DUF2059" evidence="2">
    <location>
        <begin position="101"/>
        <end position="151"/>
    </location>
</feature>
<reference evidence="4" key="1">
    <citation type="submission" date="2016-10" db="EMBL/GenBank/DDBJ databases">
        <authorList>
            <person name="Varghese N."/>
            <person name="Submissions S."/>
        </authorList>
    </citation>
    <scope>NUCLEOTIDE SEQUENCE [LARGE SCALE GENOMIC DNA]</scope>
    <source>
        <strain evidence="4">DSM 11526</strain>
    </source>
</reference>
<proteinExistence type="predicted"/>
<sequence length="172" mass="19681">MKKIISIILLAVFPMFAMAGDKEDKIRQLMEAQGIISMFESQLEMGKVQSEKAGKQMMDQLLSQIKPNEEFQARFTAAFNNYMDKVTAPWGTEEIVSVWGQYYGQHFTEKELDSLVEFYTSPIGQKEVKASKSALTEFTAHFQNLGEPIFQKATQEYIQELKLVAKECNCQK</sequence>
<dbReference type="EMBL" id="FNRJ01000016">
    <property type="protein sequence ID" value="SEB08133.1"/>
    <property type="molecule type" value="Genomic_DNA"/>
</dbReference>
<evidence type="ECO:0000313" key="3">
    <source>
        <dbReference type="EMBL" id="SEB08133.1"/>
    </source>
</evidence>
<gene>
    <name evidence="3" type="ORF">SAMN02745729_1161</name>
</gene>
<keyword evidence="4" id="KW-1185">Reference proteome</keyword>
<dbReference type="AlphaFoldDB" id="A0A1H4GET2"/>
<evidence type="ECO:0000256" key="1">
    <source>
        <dbReference type="SAM" id="SignalP"/>
    </source>
</evidence>
<dbReference type="RefSeq" id="WP_091827553.1">
    <property type="nucleotide sequence ID" value="NZ_FNRJ01000016.1"/>
</dbReference>
<evidence type="ECO:0000259" key="2">
    <source>
        <dbReference type="Pfam" id="PF09832"/>
    </source>
</evidence>
<dbReference type="Proteomes" id="UP000242469">
    <property type="component" value="Unassembled WGS sequence"/>
</dbReference>
<feature type="signal peptide" evidence="1">
    <location>
        <begin position="1"/>
        <end position="19"/>
    </location>
</feature>
<dbReference type="InterPro" id="IPR018637">
    <property type="entry name" value="DUF2059"/>
</dbReference>
<name>A0A1H4GET2_9GAMM</name>
<dbReference type="OrthoDB" id="191313at2"/>
<keyword evidence="1" id="KW-0732">Signal</keyword>
<evidence type="ECO:0000313" key="4">
    <source>
        <dbReference type="Proteomes" id="UP000242469"/>
    </source>
</evidence>
<organism evidence="3 4">
    <name type="scientific">Marinobacterium iners DSM 11526</name>
    <dbReference type="NCBI Taxonomy" id="1122198"/>
    <lineage>
        <taxon>Bacteria</taxon>
        <taxon>Pseudomonadati</taxon>
        <taxon>Pseudomonadota</taxon>
        <taxon>Gammaproteobacteria</taxon>
        <taxon>Oceanospirillales</taxon>
        <taxon>Oceanospirillaceae</taxon>
        <taxon>Marinobacterium</taxon>
    </lineage>
</organism>